<dbReference type="RefSeq" id="WP_131565252.1">
    <property type="nucleotide sequence ID" value="NZ_JAINFK010000001.1"/>
</dbReference>
<sequence>MGHFQLVHVTPPPLTPERIEAIKSDPHSSKSVRVNVKCRECGSEYKTYFGLERNEATENDRWKWAAEIEDESEFRCSCGKTVYPLKYMKTGLQGLLGKPVSEEEVEITPLYEGTALRRVREDFLDLINSNPKEEIVQKFIQKNPILLHMFSAKKIIEKPTIGTKYYADFAILDSRNDLILIEIERPNTRLMKKDGHRSQELIHAFDQVGDWKIRFEEHRISILDEIGVSPSEVNNVRGAVIAGREKGADASHLRALKMRRNDDLLVMTYDDIIGAMDTLITEIERR</sequence>
<proteinExistence type="predicted"/>
<dbReference type="OrthoDB" id="280361at2"/>
<dbReference type="InterPro" id="IPR025359">
    <property type="entry name" value="SduA_C"/>
</dbReference>
<accession>A0A4V2MP60</accession>
<feature type="domain" description="Shedu protein SduA C-terminal" evidence="1">
    <location>
        <begin position="132"/>
        <end position="272"/>
    </location>
</feature>
<dbReference type="Pfam" id="PF14082">
    <property type="entry name" value="SduA_C"/>
    <property type="match status" value="1"/>
</dbReference>
<comment type="caution">
    <text evidence="2">The sequence shown here is derived from an EMBL/GenBank/DDBJ whole genome shotgun (WGS) entry which is preliminary data.</text>
</comment>
<name>A0A4V2MP60_9HYPH</name>
<reference evidence="2 3" key="1">
    <citation type="journal article" date="2015" name="Antonie Van Leeuwenhoek">
        <title>Oricola cellulosilytica gen. nov., sp. nov., a cellulose-degrading bacterium of the family Phyllobacteriaceae isolated from surface seashore water, and emended descriptions of Mesorhizobium loti and Phyllobacterium myrsinacearum.</title>
        <authorList>
            <person name="Hameed A."/>
            <person name="Shahina M."/>
            <person name="Lai W.A."/>
            <person name="Lin S.Y."/>
            <person name="Young L.S."/>
            <person name="Liu Y.C."/>
            <person name="Hsu Y.H."/>
            <person name="Young C.C."/>
        </authorList>
    </citation>
    <scope>NUCLEOTIDE SEQUENCE [LARGE SCALE GENOMIC DNA]</scope>
    <source>
        <strain evidence="2 3">KCTC 52183</strain>
    </source>
</reference>
<evidence type="ECO:0000313" key="3">
    <source>
        <dbReference type="Proteomes" id="UP000291301"/>
    </source>
</evidence>
<organism evidence="2 3">
    <name type="scientific">Oricola cellulosilytica</name>
    <dbReference type="NCBI Taxonomy" id="1429082"/>
    <lineage>
        <taxon>Bacteria</taxon>
        <taxon>Pseudomonadati</taxon>
        <taxon>Pseudomonadota</taxon>
        <taxon>Alphaproteobacteria</taxon>
        <taxon>Hyphomicrobiales</taxon>
        <taxon>Ahrensiaceae</taxon>
        <taxon>Oricola</taxon>
    </lineage>
</organism>
<evidence type="ECO:0000313" key="2">
    <source>
        <dbReference type="EMBL" id="TCD16412.1"/>
    </source>
</evidence>
<gene>
    <name evidence="2" type="ORF">E0D97_03010</name>
</gene>
<dbReference type="AlphaFoldDB" id="A0A4V2MP60"/>
<keyword evidence="3" id="KW-1185">Reference proteome</keyword>
<protein>
    <submittedName>
        <fullName evidence="2">DUF4263 domain-containing protein</fullName>
    </submittedName>
</protein>
<dbReference type="EMBL" id="SJST01000001">
    <property type="protein sequence ID" value="TCD16412.1"/>
    <property type="molecule type" value="Genomic_DNA"/>
</dbReference>
<dbReference type="Proteomes" id="UP000291301">
    <property type="component" value="Unassembled WGS sequence"/>
</dbReference>
<evidence type="ECO:0000259" key="1">
    <source>
        <dbReference type="Pfam" id="PF14082"/>
    </source>
</evidence>